<organism evidence="1 2">
    <name type="scientific">Melastoma candidum</name>
    <dbReference type="NCBI Taxonomy" id="119954"/>
    <lineage>
        <taxon>Eukaryota</taxon>
        <taxon>Viridiplantae</taxon>
        <taxon>Streptophyta</taxon>
        <taxon>Embryophyta</taxon>
        <taxon>Tracheophyta</taxon>
        <taxon>Spermatophyta</taxon>
        <taxon>Magnoliopsida</taxon>
        <taxon>eudicotyledons</taxon>
        <taxon>Gunneridae</taxon>
        <taxon>Pentapetalae</taxon>
        <taxon>rosids</taxon>
        <taxon>malvids</taxon>
        <taxon>Myrtales</taxon>
        <taxon>Melastomataceae</taxon>
        <taxon>Melastomatoideae</taxon>
        <taxon>Melastomateae</taxon>
        <taxon>Melastoma</taxon>
    </lineage>
</organism>
<reference evidence="2" key="1">
    <citation type="journal article" date="2023" name="Front. Plant Sci.">
        <title>Chromosomal-level genome assembly of Melastoma candidum provides insights into trichome evolution.</title>
        <authorList>
            <person name="Zhong Y."/>
            <person name="Wu W."/>
            <person name="Sun C."/>
            <person name="Zou P."/>
            <person name="Liu Y."/>
            <person name="Dai S."/>
            <person name="Zhou R."/>
        </authorList>
    </citation>
    <scope>NUCLEOTIDE SEQUENCE [LARGE SCALE GENOMIC DNA]</scope>
</reference>
<name>A0ACB9RAJ3_9MYRT</name>
<accession>A0ACB9RAJ3</accession>
<comment type="caution">
    <text evidence="1">The sequence shown here is derived from an EMBL/GenBank/DDBJ whole genome shotgun (WGS) entry which is preliminary data.</text>
</comment>
<gene>
    <name evidence="1" type="ORF">MLD38_013711</name>
</gene>
<sequence>MLSRLALLLVLPLLVQIESYAEAAFHDRDFSDARDPGSLLSLRLAGVPFFPVLAFQVEDKTANNSRFKREIGSDYALRILKTANENTAAILGPKSVRKVYGVMKLTVESIRGRQESPVVSIVTGKHIRLDSDYLETFPGDVKFEFSGILLYDCASIWEWTGSDTAPIWLLSGIADYVRLKAGWPSATWPMRGSGTGATDGYEVTAYFLEYCSITRSGFVAELNSMMKESYSNNYFTKLLGKSIAELWGEYKKAYGKGVPPAAASRGKGQ</sequence>
<dbReference type="Proteomes" id="UP001057402">
    <property type="component" value="Chromosome 4"/>
</dbReference>
<dbReference type="EMBL" id="CM042883">
    <property type="protein sequence ID" value="KAI4375894.1"/>
    <property type="molecule type" value="Genomic_DNA"/>
</dbReference>
<protein>
    <submittedName>
        <fullName evidence="1">Uncharacterized protein</fullName>
    </submittedName>
</protein>
<keyword evidence="2" id="KW-1185">Reference proteome</keyword>
<evidence type="ECO:0000313" key="2">
    <source>
        <dbReference type="Proteomes" id="UP001057402"/>
    </source>
</evidence>
<evidence type="ECO:0000313" key="1">
    <source>
        <dbReference type="EMBL" id="KAI4375894.1"/>
    </source>
</evidence>
<proteinExistence type="predicted"/>